<dbReference type="eggNOG" id="KOG1399">
    <property type="taxonomic scope" value="Eukaryota"/>
</dbReference>
<evidence type="ECO:0000313" key="6">
    <source>
        <dbReference type="EMBL" id="EPX74413.1"/>
    </source>
</evidence>
<name>S9Q425_SCHOY</name>
<dbReference type="GO" id="GO:0050661">
    <property type="term" value="F:NADP binding"/>
    <property type="evidence" value="ECO:0007669"/>
    <property type="project" value="InterPro"/>
</dbReference>
<dbReference type="InterPro" id="IPR050346">
    <property type="entry name" value="FMO-like"/>
</dbReference>
<dbReference type="EMBL" id="KE503206">
    <property type="protein sequence ID" value="EPX74413.1"/>
    <property type="molecule type" value="Genomic_DNA"/>
</dbReference>
<evidence type="ECO:0000256" key="5">
    <source>
        <dbReference type="ARBA" id="ARBA00023002"/>
    </source>
</evidence>
<keyword evidence="7" id="KW-1185">Reference proteome</keyword>
<keyword evidence="2" id="KW-0285">Flavoprotein</keyword>
<accession>S9Q425</accession>
<protein>
    <submittedName>
        <fullName evidence="6">Flavin dependent monooxygenase</fullName>
    </submittedName>
</protein>
<dbReference type="OrthoDB" id="66881at2759"/>
<dbReference type="RefSeq" id="XP_013017564.1">
    <property type="nucleotide sequence ID" value="XM_013162110.1"/>
</dbReference>
<gene>
    <name evidence="6" type="ORF">SOCG_03622</name>
</gene>
<evidence type="ECO:0000256" key="2">
    <source>
        <dbReference type="ARBA" id="ARBA00022630"/>
    </source>
</evidence>
<dbReference type="OMA" id="WFGQSHT"/>
<dbReference type="PANTHER" id="PTHR23023">
    <property type="entry name" value="DIMETHYLANILINE MONOOXYGENASE"/>
    <property type="match status" value="1"/>
</dbReference>
<dbReference type="GO" id="GO:0071949">
    <property type="term" value="F:FAD binding"/>
    <property type="evidence" value="ECO:0007669"/>
    <property type="project" value="EnsemblFungi"/>
</dbReference>
<dbReference type="VEuPathDB" id="FungiDB:SOCG_03622"/>
<keyword evidence="5" id="KW-0560">Oxidoreductase</keyword>
<evidence type="ECO:0000256" key="3">
    <source>
        <dbReference type="ARBA" id="ARBA00022827"/>
    </source>
</evidence>
<keyword evidence="3" id="KW-0274">FAD</keyword>
<dbReference type="SUPFAM" id="SSF51905">
    <property type="entry name" value="FAD/NAD(P)-binding domain"/>
    <property type="match status" value="2"/>
</dbReference>
<dbReference type="Pfam" id="PF00743">
    <property type="entry name" value="FMO-like"/>
    <property type="match status" value="2"/>
</dbReference>
<keyword evidence="4" id="KW-0521">NADP</keyword>
<dbReference type="InterPro" id="IPR000960">
    <property type="entry name" value="Flavin_mOase"/>
</dbReference>
<dbReference type="HOGENOM" id="CLU_006909_5_0_1"/>
<dbReference type="GO" id="GO:0004499">
    <property type="term" value="F:N,N-dimethylaniline monooxygenase activity"/>
    <property type="evidence" value="ECO:0007669"/>
    <property type="project" value="EnsemblFungi"/>
</dbReference>
<sequence>MSSSLIRSIAIIGAGPSGLVTAKSLLAEKAFERIVLFERRGSAGGVWNYTSSLPSKIPTPSTKPNLSSNPILQPSALPVYPSPLYRDLQTNTPIELMGYSTHQFPKETLQFPHRTSVQEYQRTFAEPLLPFIKRATEVIDVEKKNNKWHVTYRNTKEGSPSNEESFDAVAICNGHYEIPFIPNVPGLQQYAERVPGSVLHASQFREPELFTNERVLIVGGASSANDLVRHLQPLAKNPIYQSLLNVEESVDDKLIKVPQIMKFDPETREIFLKDGKILKEIDRVIYCTGYLYNIPFPSLNKLNDNPETKLVTDGTHVHNVYQHIFYIPDPNLAFVGLALHVVPFPTSQAQAAYLARVWSGRLSLPHPQEQREWQDQLVNSLDGSMSLYHSMNFPKDAEYINYIHDLTLQAHPNPEEGFPSPYWGPEEIKIREDMWNIRAKFFGLEQKK</sequence>
<dbReference type="InterPro" id="IPR020946">
    <property type="entry name" value="Flavin_mOase-like"/>
</dbReference>
<dbReference type="GeneID" id="25032594"/>
<proteinExistence type="inferred from homology"/>
<dbReference type="AlphaFoldDB" id="S9Q425"/>
<dbReference type="InterPro" id="IPR036188">
    <property type="entry name" value="FAD/NAD-bd_sf"/>
</dbReference>
<reference evidence="6 7" key="1">
    <citation type="journal article" date="2011" name="Science">
        <title>Comparative functional genomics of the fission yeasts.</title>
        <authorList>
            <person name="Rhind N."/>
            <person name="Chen Z."/>
            <person name="Yassour M."/>
            <person name="Thompson D.A."/>
            <person name="Haas B.J."/>
            <person name="Habib N."/>
            <person name="Wapinski I."/>
            <person name="Roy S."/>
            <person name="Lin M.F."/>
            <person name="Heiman D.I."/>
            <person name="Young S.K."/>
            <person name="Furuya K."/>
            <person name="Guo Y."/>
            <person name="Pidoux A."/>
            <person name="Chen H.M."/>
            <person name="Robbertse B."/>
            <person name="Goldberg J.M."/>
            <person name="Aoki K."/>
            <person name="Bayne E.H."/>
            <person name="Berlin A.M."/>
            <person name="Desjardins C.A."/>
            <person name="Dobbs E."/>
            <person name="Dukaj L."/>
            <person name="Fan L."/>
            <person name="FitzGerald M.G."/>
            <person name="French C."/>
            <person name="Gujja S."/>
            <person name="Hansen K."/>
            <person name="Keifenheim D."/>
            <person name="Levin J.Z."/>
            <person name="Mosher R.A."/>
            <person name="Mueller C.A."/>
            <person name="Pfiffner J."/>
            <person name="Priest M."/>
            <person name="Russ C."/>
            <person name="Smialowska A."/>
            <person name="Swoboda P."/>
            <person name="Sykes S.M."/>
            <person name="Vaughn M."/>
            <person name="Vengrova S."/>
            <person name="Yoder R."/>
            <person name="Zeng Q."/>
            <person name="Allshire R."/>
            <person name="Baulcombe D."/>
            <person name="Birren B.W."/>
            <person name="Brown W."/>
            <person name="Ekwall K."/>
            <person name="Kellis M."/>
            <person name="Leatherwood J."/>
            <person name="Levin H."/>
            <person name="Margalit H."/>
            <person name="Martienssen R."/>
            <person name="Nieduszynski C.A."/>
            <person name="Spatafora J.W."/>
            <person name="Friedman N."/>
            <person name="Dalgaard J.Z."/>
            <person name="Baumann P."/>
            <person name="Niki H."/>
            <person name="Regev A."/>
            <person name="Nusbaum C."/>
        </authorList>
    </citation>
    <scope>NUCLEOTIDE SEQUENCE [LARGE SCALE GENOMIC DNA]</scope>
    <source>
        <strain evidence="7">yFS286</strain>
    </source>
</reference>
<evidence type="ECO:0000256" key="4">
    <source>
        <dbReference type="ARBA" id="ARBA00022857"/>
    </source>
</evidence>
<dbReference type="Pfam" id="PF13450">
    <property type="entry name" value="NAD_binding_8"/>
    <property type="match status" value="1"/>
</dbReference>
<evidence type="ECO:0000256" key="1">
    <source>
        <dbReference type="ARBA" id="ARBA00009183"/>
    </source>
</evidence>
<dbReference type="PIRSF" id="PIRSF000332">
    <property type="entry name" value="FMO"/>
    <property type="match status" value="1"/>
</dbReference>
<dbReference type="Proteomes" id="UP000016088">
    <property type="component" value="Unassembled WGS sequence"/>
</dbReference>
<dbReference type="Gene3D" id="3.50.50.60">
    <property type="entry name" value="FAD/NAD(P)-binding domain"/>
    <property type="match status" value="2"/>
</dbReference>
<comment type="similarity">
    <text evidence="1">Belongs to the FMO family.</text>
</comment>
<organism evidence="6 7">
    <name type="scientific">Schizosaccharomyces octosporus (strain yFS286)</name>
    <name type="common">Fission yeast</name>
    <name type="synonym">Octosporomyces octosporus</name>
    <dbReference type="NCBI Taxonomy" id="483514"/>
    <lineage>
        <taxon>Eukaryota</taxon>
        <taxon>Fungi</taxon>
        <taxon>Dikarya</taxon>
        <taxon>Ascomycota</taxon>
        <taxon>Taphrinomycotina</taxon>
        <taxon>Schizosaccharomycetes</taxon>
        <taxon>Schizosaccharomycetales</taxon>
        <taxon>Schizosaccharomycetaceae</taxon>
        <taxon>Schizosaccharomyces</taxon>
    </lineage>
</organism>
<keyword evidence="6" id="KW-0503">Monooxygenase</keyword>
<evidence type="ECO:0000313" key="7">
    <source>
        <dbReference type="Proteomes" id="UP000016088"/>
    </source>
</evidence>
<dbReference type="PRINTS" id="PR00370">
    <property type="entry name" value="FMOXYGENASE"/>
</dbReference>